<dbReference type="Proteomes" id="UP000826656">
    <property type="component" value="Unassembled WGS sequence"/>
</dbReference>
<proteinExistence type="predicted"/>
<gene>
    <name evidence="1" type="ORF">KY290_027971</name>
</gene>
<dbReference type="EMBL" id="JAIVGD010000019">
    <property type="protein sequence ID" value="KAH0748739.1"/>
    <property type="molecule type" value="Genomic_DNA"/>
</dbReference>
<evidence type="ECO:0000313" key="1">
    <source>
        <dbReference type="EMBL" id="KAH0748739.1"/>
    </source>
</evidence>
<name>A0ABQ7UGJ6_SOLTU</name>
<organism evidence="1 2">
    <name type="scientific">Solanum tuberosum</name>
    <name type="common">Potato</name>
    <dbReference type="NCBI Taxonomy" id="4113"/>
    <lineage>
        <taxon>Eukaryota</taxon>
        <taxon>Viridiplantae</taxon>
        <taxon>Streptophyta</taxon>
        <taxon>Embryophyta</taxon>
        <taxon>Tracheophyta</taxon>
        <taxon>Spermatophyta</taxon>
        <taxon>Magnoliopsida</taxon>
        <taxon>eudicotyledons</taxon>
        <taxon>Gunneridae</taxon>
        <taxon>Pentapetalae</taxon>
        <taxon>asterids</taxon>
        <taxon>lamiids</taxon>
        <taxon>Solanales</taxon>
        <taxon>Solanaceae</taxon>
        <taxon>Solanoideae</taxon>
        <taxon>Solaneae</taxon>
        <taxon>Solanum</taxon>
    </lineage>
</organism>
<evidence type="ECO:0008006" key="3">
    <source>
        <dbReference type="Google" id="ProtNLM"/>
    </source>
</evidence>
<accession>A0ABQ7UGJ6</accession>
<reference evidence="1 2" key="1">
    <citation type="journal article" date="2021" name="bioRxiv">
        <title>Chromosome-scale and haplotype-resolved genome assembly of a tetraploid potato cultivar.</title>
        <authorList>
            <person name="Sun H."/>
            <person name="Jiao W.-B."/>
            <person name="Krause K."/>
            <person name="Campoy J.A."/>
            <person name="Goel M."/>
            <person name="Folz-Donahue K."/>
            <person name="Kukat C."/>
            <person name="Huettel B."/>
            <person name="Schneeberger K."/>
        </authorList>
    </citation>
    <scope>NUCLEOTIDE SEQUENCE [LARGE SCALE GENOMIC DNA]</scope>
    <source>
        <strain evidence="1">SolTubOtavaFocal</strain>
        <tissue evidence="1">Leaves</tissue>
    </source>
</reference>
<evidence type="ECO:0000313" key="2">
    <source>
        <dbReference type="Proteomes" id="UP000826656"/>
    </source>
</evidence>
<protein>
    <recommendedName>
        <fullName evidence="3">Integrase core domain containing protein</fullName>
    </recommendedName>
</protein>
<comment type="caution">
    <text evidence="1">The sequence shown here is derived from an EMBL/GenBank/DDBJ whole genome shotgun (WGS) entry which is preliminary data.</text>
</comment>
<keyword evidence="2" id="KW-1185">Reference proteome</keyword>
<sequence length="249" mass="28428">MMNIYLRPLPPLLHLTVTESFTSGDTQRKMAKKEVTELYINGKSDELSFTSTVRSTPIHLVPVDVARILGIPSKGWGHYVKLEWPPLPTHTSSLSISRKFSSKPNLTHHRGVDKNEMSTLHKLYFDVVHKIILPRKQRRTKANFLDLTLMEILDSEMDPIFEAFNVPVQVWHSQTVKDVMDRVNHMDLPVSMSNPDNPLQRLKNQLAAKEDDLLALETAHQMERATFEARIVELQTELATVRAANIATM</sequence>